<dbReference type="InterPro" id="IPR013103">
    <property type="entry name" value="RVT_2"/>
</dbReference>
<protein>
    <submittedName>
        <fullName evidence="2">BQ5605_C019g08916 protein</fullName>
    </submittedName>
</protein>
<sequence length="69" mass="7507">MATSPITRPDSSLTDVPNALALTSRRTTPYVVKFTSIRALIALAAANGYHVHQADVNKAYLHGKLDKWA</sequence>
<dbReference type="Pfam" id="PF07727">
    <property type="entry name" value="RVT_2"/>
    <property type="match status" value="1"/>
</dbReference>
<name>A0A2X0M030_9BASI</name>
<gene>
    <name evidence="2" type="primary">BQ5605_C019g08916</name>
    <name evidence="2" type="ORF">BQ5605_C019G08916</name>
</gene>
<proteinExistence type="predicted"/>
<organism evidence="2 3">
    <name type="scientific">Microbotryum silenes-dioicae</name>
    <dbReference type="NCBI Taxonomy" id="796604"/>
    <lineage>
        <taxon>Eukaryota</taxon>
        <taxon>Fungi</taxon>
        <taxon>Dikarya</taxon>
        <taxon>Basidiomycota</taxon>
        <taxon>Pucciniomycotina</taxon>
        <taxon>Microbotryomycetes</taxon>
        <taxon>Microbotryales</taxon>
        <taxon>Microbotryaceae</taxon>
        <taxon>Microbotryum</taxon>
    </lineage>
</organism>
<dbReference type="AlphaFoldDB" id="A0A2X0M030"/>
<dbReference type="Proteomes" id="UP000249464">
    <property type="component" value="Unassembled WGS sequence"/>
</dbReference>
<reference evidence="2 3" key="1">
    <citation type="submission" date="2016-11" db="EMBL/GenBank/DDBJ databases">
        <authorList>
            <person name="Jaros S."/>
            <person name="Januszkiewicz K."/>
            <person name="Wedrychowicz H."/>
        </authorList>
    </citation>
    <scope>NUCLEOTIDE SEQUENCE [LARGE SCALE GENOMIC DNA]</scope>
</reference>
<evidence type="ECO:0000313" key="2">
    <source>
        <dbReference type="EMBL" id="SGY23222.1"/>
    </source>
</evidence>
<feature type="domain" description="Reverse transcriptase Ty1/copia-type" evidence="1">
    <location>
        <begin position="29"/>
        <end position="66"/>
    </location>
</feature>
<dbReference type="EMBL" id="FQNC01000019">
    <property type="protein sequence ID" value="SGY23222.1"/>
    <property type="molecule type" value="Genomic_DNA"/>
</dbReference>
<accession>A0A2X0M030</accession>
<evidence type="ECO:0000259" key="1">
    <source>
        <dbReference type="Pfam" id="PF07727"/>
    </source>
</evidence>
<keyword evidence="3" id="KW-1185">Reference proteome</keyword>
<evidence type="ECO:0000313" key="3">
    <source>
        <dbReference type="Proteomes" id="UP000249464"/>
    </source>
</evidence>